<feature type="domain" description="DDH" evidence="6">
    <location>
        <begin position="56"/>
        <end position="194"/>
    </location>
</feature>
<evidence type="ECO:0000313" key="10">
    <source>
        <dbReference type="Proteomes" id="UP000177080"/>
    </source>
</evidence>
<evidence type="ECO:0000256" key="2">
    <source>
        <dbReference type="ARBA" id="ARBA00019841"/>
    </source>
</evidence>
<evidence type="ECO:0000256" key="5">
    <source>
        <dbReference type="ARBA" id="ARBA00022839"/>
    </source>
</evidence>
<dbReference type="Pfam" id="PF02272">
    <property type="entry name" value="DHHA1"/>
    <property type="match status" value="1"/>
</dbReference>
<dbReference type="PANTHER" id="PTHR30255">
    <property type="entry name" value="SINGLE-STRANDED-DNA-SPECIFIC EXONUCLEASE RECJ"/>
    <property type="match status" value="1"/>
</dbReference>
<keyword evidence="5 9" id="KW-0269">Exonuclease</keyword>
<dbReference type="GO" id="GO:0006310">
    <property type="term" value="P:DNA recombination"/>
    <property type="evidence" value="ECO:0007669"/>
    <property type="project" value="InterPro"/>
</dbReference>
<evidence type="ECO:0000256" key="4">
    <source>
        <dbReference type="ARBA" id="ARBA00022801"/>
    </source>
</evidence>
<dbReference type="InterPro" id="IPR003156">
    <property type="entry name" value="DHHA1_dom"/>
</dbReference>
<dbReference type="Gene3D" id="3.90.1640.30">
    <property type="match status" value="1"/>
</dbReference>
<evidence type="ECO:0000259" key="7">
    <source>
        <dbReference type="Pfam" id="PF02272"/>
    </source>
</evidence>
<dbReference type="InterPro" id="IPR038763">
    <property type="entry name" value="DHH_sf"/>
</dbReference>
<comment type="caution">
    <text evidence="9">The sequence shown here is derived from an EMBL/GenBank/DDBJ whole genome shotgun (WGS) entry which is preliminary data.</text>
</comment>
<dbReference type="InterPro" id="IPR041122">
    <property type="entry name" value="RecJ_OB"/>
</dbReference>
<keyword evidence="4" id="KW-0378">Hydrolase</keyword>
<dbReference type="Gene3D" id="2.40.50.460">
    <property type="match status" value="1"/>
</dbReference>
<reference evidence="9 10" key="1">
    <citation type="journal article" date="2016" name="Nat. Commun.">
        <title>Thousands of microbial genomes shed light on interconnected biogeochemical processes in an aquifer system.</title>
        <authorList>
            <person name="Anantharaman K."/>
            <person name="Brown C.T."/>
            <person name="Hug L.A."/>
            <person name="Sharon I."/>
            <person name="Castelle C.J."/>
            <person name="Probst A.J."/>
            <person name="Thomas B.C."/>
            <person name="Singh A."/>
            <person name="Wilkins M.J."/>
            <person name="Karaoz U."/>
            <person name="Brodie E.L."/>
            <person name="Williams K.H."/>
            <person name="Hubbard S.S."/>
            <person name="Banfield J.F."/>
        </authorList>
    </citation>
    <scope>NUCLEOTIDE SEQUENCE [LARGE SCALE GENOMIC DNA]</scope>
</reference>
<dbReference type="GO" id="GO:0003676">
    <property type="term" value="F:nucleic acid binding"/>
    <property type="evidence" value="ECO:0007669"/>
    <property type="project" value="InterPro"/>
</dbReference>
<dbReference type="GO" id="GO:0008409">
    <property type="term" value="F:5'-3' exonuclease activity"/>
    <property type="evidence" value="ECO:0007669"/>
    <property type="project" value="InterPro"/>
</dbReference>
<keyword evidence="3" id="KW-0540">Nuclease</keyword>
<evidence type="ECO:0000259" key="6">
    <source>
        <dbReference type="Pfam" id="PF01368"/>
    </source>
</evidence>
<dbReference type="EMBL" id="MEXN01000007">
    <property type="protein sequence ID" value="OGD03240.1"/>
    <property type="molecule type" value="Genomic_DNA"/>
</dbReference>
<comment type="similarity">
    <text evidence="1">Belongs to the RecJ family.</text>
</comment>
<organism evidence="9 10">
    <name type="scientific">Candidatus Amesbacteria bacterium RIFCSPLOWO2_01_FULL_48_25</name>
    <dbReference type="NCBI Taxonomy" id="1797259"/>
    <lineage>
        <taxon>Bacteria</taxon>
        <taxon>Candidatus Amesiibacteriota</taxon>
    </lineage>
</organism>
<proteinExistence type="inferred from homology"/>
<evidence type="ECO:0000256" key="3">
    <source>
        <dbReference type="ARBA" id="ARBA00022722"/>
    </source>
</evidence>
<name>A0A1F4ZA51_9BACT</name>
<dbReference type="NCBIfam" id="TIGR00644">
    <property type="entry name" value="recJ"/>
    <property type="match status" value="1"/>
</dbReference>
<evidence type="ECO:0000259" key="8">
    <source>
        <dbReference type="Pfam" id="PF17768"/>
    </source>
</evidence>
<dbReference type="Pfam" id="PF01368">
    <property type="entry name" value="DHH"/>
    <property type="match status" value="1"/>
</dbReference>
<protein>
    <recommendedName>
        <fullName evidence="2">Single-stranded-DNA-specific exonuclease RecJ</fullName>
    </recommendedName>
</protein>
<dbReference type="InterPro" id="IPR001667">
    <property type="entry name" value="DDH_dom"/>
</dbReference>
<dbReference type="InterPro" id="IPR051673">
    <property type="entry name" value="SSDNA_exonuclease_RecJ"/>
</dbReference>
<sequence length="524" mass="58221">MTEAKIIQKLLENRGLTTKKAMDEFFHPTHPKNIPSPFDPQPAVQLIKSHIKSGNKIYIYGDYDVDGLCSTAILWETLYSQYKNVFPHIPHRREEGYGLSQKGIDRCLELGAKLIISVDNGITALDQVKYCRDRGCDIIIIDHHEPGDTLPPANAILYSPVSCAAGLTWFFCHDLQKTEHWALNFEHLSLVSLATICDLVPLTGINRSFAKYGLEELNHTIRPGLLALFESASLSTSPLALSTYQVGFIIGPRLNAMGRLEHAIDSLRLLCTHDPQKAQSLAHTLNETNLTRQRLTEESITHALSQVSVSNLIVVAHSSYDEGIIGLVAAKLVEKHYRPTIAISIGKKLSKGSARSIPGFHITEHLRTASHLLVNVGGHAMASGFTIESAKLTEFIQFISNPDISSDLLVKKTRIDCEIPLSVIRNTLYEKIKQFEPFGLGNPTPVFLTQNVTISNIRRLGKLNQHLKFTADNLEAIYFNTPPTINDQLSNKVTVIYQIGLNTWNGQEKLQLVVKDITPSLSPS</sequence>
<dbReference type="SUPFAM" id="SSF64182">
    <property type="entry name" value="DHH phosphoesterases"/>
    <property type="match status" value="1"/>
</dbReference>
<feature type="domain" description="DHHA1" evidence="7">
    <location>
        <begin position="312"/>
        <end position="400"/>
    </location>
</feature>
<gene>
    <name evidence="9" type="ORF">A2989_00205</name>
</gene>
<dbReference type="AlphaFoldDB" id="A0A1F4ZA51"/>
<dbReference type="STRING" id="1797259.A2989_00205"/>
<dbReference type="PANTHER" id="PTHR30255:SF2">
    <property type="entry name" value="SINGLE-STRANDED-DNA-SPECIFIC EXONUCLEASE RECJ"/>
    <property type="match status" value="1"/>
</dbReference>
<dbReference type="GO" id="GO:0006281">
    <property type="term" value="P:DNA repair"/>
    <property type="evidence" value="ECO:0007669"/>
    <property type="project" value="InterPro"/>
</dbReference>
<dbReference type="Pfam" id="PF17768">
    <property type="entry name" value="RecJ_OB"/>
    <property type="match status" value="1"/>
</dbReference>
<accession>A0A1F4ZA51</accession>
<evidence type="ECO:0000256" key="1">
    <source>
        <dbReference type="ARBA" id="ARBA00005915"/>
    </source>
</evidence>
<evidence type="ECO:0000313" key="9">
    <source>
        <dbReference type="EMBL" id="OGD03240.1"/>
    </source>
</evidence>
<dbReference type="Proteomes" id="UP000177080">
    <property type="component" value="Unassembled WGS sequence"/>
</dbReference>
<dbReference type="InterPro" id="IPR004610">
    <property type="entry name" value="RecJ"/>
</dbReference>
<feature type="domain" description="RecJ OB" evidence="8">
    <location>
        <begin position="415"/>
        <end position="516"/>
    </location>
</feature>